<dbReference type="SMR" id="O17526"/>
<dbReference type="InParanoid" id="O17526"/>
<dbReference type="PANTHER" id="PTHR20905">
    <property type="entry name" value="N-ACETYLTRANSFERASE-RELATED"/>
    <property type="match status" value="1"/>
</dbReference>
<dbReference type="Proteomes" id="UP000001940">
    <property type="component" value="Chromosome V"/>
</dbReference>
<comment type="catalytic activity">
    <reaction evidence="11">
        <text>dopamine + hexadecanoyl-CoA = N-hexadecanoyl-dopamine + CoA + H(+)</text>
        <dbReference type="Rhea" id="RHEA:51376"/>
        <dbReference type="ChEBI" id="CHEBI:15378"/>
        <dbReference type="ChEBI" id="CHEBI:57287"/>
        <dbReference type="ChEBI" id="CHEBI:57379"/>
        <dbReference type="ChEBI" id="CHEBI:59905"/>
        <dbReference type="ChEBI" id="CHEBI:134058"/>
    </reaction>
    <physiologicalReaction direction="left-to-right" evidence="11">
        <dbReference type="Rhea" id="RHEA:51377"/>
    </physiologicalReaction>
</comment>
<dbReference type="FunFam" id="3.40.630.30:FF:000046">
    <property type="entry name" value="Dopamine N-acetyltransferase"/>
    <property type="match status" value="1"/>
</dbReference>
<dbReference type="Gene3D" id="3.40.630.30">
    <property type="match status" value="1"/>
</dbReference>
<protein>
    <recommendedName>
        <fullName evidence="4">aralkylamine N-acetyltransferase</fullName>
        <ecNumber evidence="4">2.3.1.87</ecNumber>
    </recommendedName>
</protein>
<dbReference type="GeneID" id="189117"/>
<dbReference type="PIR" id="T29842">
    <property type="entry name" value="T29842"/>
</dbReference>
<dbReference type="OMA" id="RCMRNAV"/>
<dbReference type="FunCoup" id="O17526">
    <property type="interactions" value="8"/>
</dbReference>
<dbReference type="InterPro" id="IPR016181">
    <property type="entry name" value="Acyl_CoA_acyltransferase"/>
</dbReference>
<evidence type="ECO:0000256" key="2">
    <source>
        <dbReference type="ARBA" id="ARBA00037926"/>
    </source>
</evidence>
<keyword evidence="16" id="KW-1267">Proteomics identification</keyword>
<evidence type="ECO:0007829" key="16">
    <source>
        <dbReference type="PeptideAtlas" id="O17526"/>
    </source>
</evidence>
<evidence type="ECO:0000256" key="10">
    <source>
        <dbReference type="ARBA" id="ARBA00052178"/>
    </source>
</evidence>
<dbReference type="eggNOG" id="ENOG502TGMH">
    <property type="taxonomic scope" value="Eukaryota"/>
</dbReference>
<dbReference type="PANTHER" id="PTHR20905:SF8">
    <property type="entry name" value="N-ACETYLTRANSFERASE DOMAIN-CONTAINING PROTEIN"/>
    <property type="match status" value="1"/>
</dbReference>
<dbReference type="OrthoDB" id="41532at2759"/>
<dbReference type="EC" id="2.3.1.87" evidence="4"/>
<dbReference type="WormBase" id="W02D7.5">
    <property type="protein sequence ID" value="CE35793"/>
    <property type="gene ID" value="WBGene00020941"/>
</dbReference>
<evidence type="ECO:0000313" key="15">
    <source>
        <dbReference type="WormBase" id="W02D7.5"/>
    </source>
</evidence>
<accession>O17526</accession>
<proteinExistence type="evidence at protein level"/>
<keyword evidence="14" id="KW-1185">Reference proteome</keyword>
<evidence type="ECO:0000256" key="12">
    <source>
        <dbReference type="ARBA" id="ARBA00052491"/>
    </source>
</evidence>
<evidence type="ECO:0000256" key="4">
    <source>
        <dbReference type="ARBA" id="ARBA00039114"/>
    </source>
</evidence>
<evidence type="ECO:0000256" key="11">
    <source>
        <dbReference type="ARBA" id="ARBA00052335"/>
    </source>
</evidence>
<dbReference type="HOGENOM" id="CLU_106870_0_0_1"/>
<evidence type="ECO:0000256" key="1">
    <source>
        <dbReference type="ARBA" id="ARBA00022679"/>
    </source>
</evidence>
<comment type="catalytic activity">
    <reaction evidence="9">
        <text>serotonin + (9Z)-octadecenoyl-CoA = N-(9Z-octadecenoyl)-serotonin + CoA + H(+)</text>
        <dbReference type="Rhea" id="RHEA:51392"/>
        <dbReference type="ChEBI" id="CHEBI:15378"/>
        <dbReference type="ChEBI" id="CHEBI:57287"/>
        <dbReference type="ChEBI" id="CHEBI:57387"/>
        <dbReference type="ChEBI" id="CHEBI:134064"/>
        <dbReference type="ChEBI" id="CHEBI:350546"/>
    </reaction>
    <physiologicalReaction direction="left-to-right" evidence="9">
        <dbReference type="Rhea" id="RHEA:51393"/>
    </physiologicalReaction>
</comment>
<dbReference type="CTD" id="189117"/>
<comment type="catalytic activity">
    <reaction evidence="7">
        <text>serotonin + (5Z,8Z,11Z,14Z)-eicosatetraenoyl-CoA = N-[(5Z,8Z,11Z,14Z)-eicosatetraenoyl]-serotonin + CoA + H(+)</text>
        <dbReference type="Rhea" id="RHEA:51396"/>
        <dbReference type="ChEBI" id="CHEBI:15378"/>
        <dbReference type="ChEBI" id="CHEBI:57287"/>
        <dbReference type="ChEBI" id="CHEBI:57368"/>
        <dbReference type="ChEBI" id="CHEBI:132255"/>
        <dbReference type="ChEBI" id="CHEBI:350546"/>
    </reaction>
    <physiologicalReaction direction="left-to-right" evidence="7">
        <dbReference type="Rhea" id="RHEA:51397"/>
    </physiologicalReaction>
</comment>
<dbReference type="GO" id="GO:0008080">
    <property type="term" value="F:N-acetyltransferase activity"/>
    <property type="evidence" value="ECO:0000318"/>
    <property type="project" value="GO_Central"/>
</dbReference>
<evidence type="ECO:0000313" key="14">
    <source>
        <dbReference type="Proteomes" id="UP000001940"/>
    </source>
</evidence>
<evidence type="ECO:0000256" key="5">
    <source>
        <dbReference type="ARBA" id="ARBA00050189"/>
    </source>
</evidence>
<evidence type="ECO:0000256" key="3">
    <source>
        <dbReference type="ARBA" id="ARBA00038182"/>
    </source>
</evidence>
<dbReference type="RefSeq" id="NP_505143.2">
    <property type="nucleotide sequence ID" value="NM_072742.2"/>
</dbReference>
<dbReference type="GO" id="GO:0004059">
    <property type="term" value="F:aralkylamine N-acetyltransferase activity"/>
    <property type="evidence" value="ECO:0007669"/>
    <property type="project" value="UniProtKB-EC"/>
</dbReference>
<comment type="similarity">
    <text evidence="3">Belongs to the acetyltransferase family. AANAT subfamily.</text>
</comment>
<evidence type="ECO:0000256" key="9">
    <source>
        <dbReference type="ARBA" id="ARBA00051823"/>
    </source>
</evidence>
<organism evidence="13 14">
    <name type="scientific">Caenorhabditis elegans</name>
    <dbReference type="NCBI Taxonomy" id="6239"/>
    <lineage>
        <taxon>Eukaryota</taxon>
        <taxon>Metazoa</taxon>
        <taxon>Ecdysozoa</taxon>
        <taxon>Nematoda</taxon>
        <taxon>Chromadorea</taxon>
        <taxon>Rhabditida</taxon>
        <taxon>Rhabditina</taxon>
        <taxon>Rhabditomorpha</taxon>
        <taxon>Rhabditoidea</taxon>
        <taxon>Rhabditidae</taxon>
        <taxon>Peloderinae</taxon>
        <taxon>Caenorhabditis</taxon>
    </lineage>
</organism>
<dbReference type="PeptideAtlas" id="O17526"/>
<comment type="catalytic activity">
    <reaction evidence="8">
        <text>dopamine + acetyl-CoA = N-acetyldopamine + CoA + H(+)</text>
        <dbReference type="Rhea" id="RHEA:51388"/>
        <dbReference type="ChEBI" id="CHEBI:15378"/>
        <dbReference type="ChEBI" id="CHEBI:57287"/>
        <dbReference type="ChEBI" id="CHEBI:57288"/>
        <dbReference type="ChEBI" id="CHEBI:59905"/>
        <dbReference type="ChEBI" id="CHEBI:125678"/>
    </reaction>
    <physiologicalReaction direction="left-to-right" evidence="8">
        <dbReference type="Rhea" id="RHEA:51389"/>
    </physiologicalReaction>
</comment>
<gene>
    <name evidence="13" type="ORF">CELE_W02D7.5</name>
    <name evidence="13 15" type="ORF">W02D7.5</name>
</gene>
<dbReference type="SUPFAM" id="SSF55729">
    <property type="entry name" value="Acyl-CoA N-acyltransferases (Nat)"/>
    <property type="match status" value="1"/>
</dbReference>
<keyword evidence="1" id="KW-0808">Transferase</keyword>
<dbReference type="DIP" id="DIP-25772N"/>
<evidence type="ECO:0000313" key="13">
    <source>
        <dbReference type="EMBL" id="CCD69835.1"/>
    </source>
</evidence>
<comment type="catalytic activity">
    <reaction evidence="10">
        <text>serotonin + hexadecanoyl-CoA = N-hexadecanoyl-serotonin + CoA + H(+)</text>
        <dbReference type="Rhea" id="RHEA:51384"/>
        <dbReference type="ChEBI" id="CHEBI:15378"/>
        <dbReference type="ChEBI" id="CHEBI:57287"/>
        <dbReference type="ChEBI" id="CHEBI:57379"/>
        <dbReference type="ChEBI" id="CHEBI:134059"/>
        <dbReference type="ChEBI" id="CHEBI:350546"/>
    </reaction>
    <physiologicalReaction direction="left-to-right" evidence="10">
        <dbReference type="Rhea" id="RHEA:51385"/>
    </physiologicalReaction>
</comment>
<dbReference type="PhylomeDB" id="O17526"/>
<dbReference type="AGR" id="WB:WBGene00020941"/>
<evidence type="ECO:0000256" key="8">
    <source>
        <dbReference type="ARBA" id="ARBA00051711"/>
    </source>
</evidence>
<evidence type="ECO:0000256" key="6">
    <source>
        <dbReference type="ARBA" id="ARBA00050849"/>
    </source>
</evidence>
<comment type="catalytic activity">
    <reaction evidence="12">
        <text>serotonin + acetyl-CoA = N-acetylserotonin + CoA + H(+)</text>
        <dbReference type="Rhea" id="RHEA:25217"/>
        <dbReference type="ChEBI" id="CHEBI:15378"/>
        <dbReference type="ChEBI" id="CHEBI:17697"/>
        <dbReference type="ChEBI" id="CHEBI:57287"/>
        <dbReference type="ChEBI" id="CHEBI:57288"/>
        <dbReference type="ChEBI" id="CHEBI:350546"/>
        <dbReference type="EC" id="2.3.1.87"/>
    </reaction>
    <physiologicalReaction direction="left-to-right" evidence="12">
        <dbReference type="Rhea" id="RHEA:25218"/>
    </physiologicalReaction>
</comment>
<reference evidence="13 14" key="1">
    <citation type="journal article" date="1998" name="Science">
        <title>Genome sequence of the nematode C. elegans: a platform for investigating biology.</title>
        <authorList>
            <consortium name="The C. elegans sequencing consortium"/>
            <person name="Sulson J.E."/>
            <person name="Waterston R."/>
        </authorList>
    </citation>
    <scope>NUCLEOTIDE SEQUENCE [LARGE SCALE GENOMIC DNA]</scope>
    <source>
        <strain evidence="13 14">Bristol N2</strain>
    </source>
</reference>
<dbReference type="STRING" id="6239.W02D7.5.1"/>
<dbReference type="UCSC" id="W02D7.5">
    <property type="organism name" value="c. elegans"/>
</dbReference>
<name>O17526_CAEEL</name>
<comment type="catalytic activity">
    <reaction evidence="6">
        <text>serotonin + octadecanoyl-CoA = N-octadecanoyl-serotonin + CoA + H(+)</text>
        <dbReference type="Rhea" id="RHEA:51400"/>
        <dbReference type="ChEBI" id="CHEBI:15378"/>
        <dbReference type="ChEBI" id="CHEBI:57287"/>
        <dbReference type="ChEBI" id="CHEBI:57394"/>
        <dbReference type="ChEBI" id="CHEBI:134065"/>
        <dbReference type="ChEBI" id="CHEBI:350546"/>
    </reaction>
    <physiologicalReaction direction="left-to-right" evidence="6">
        <dbReference type="Rhea" id="RHEA:51401"/>
    </physiologicalReaction>
</comment>
<comment type="pathway">
    <text evidence="2">Aromatic compound metabolism; melatonin biosynthesis; melatonin from serotonin: step 1/2.</text>
</comment>
<sequence>MQLSKFFQKPQLLFRVAQPKDKENILKFLDAHFAKEEPCARALKLSPETSRGIFTTTVTRCLNFPFSTVVLQENDEIAACLLASVWNRTDPIDSADFNSSGMPENLKLFVQFINSAHSNFWKIAPPNVNSIIHREIGSVAPQFTRKGIATRMVTTNMTKTNLKKYNIGGVLSETSSLANQIVLQKAGFKCLKELPYSAIVDSKGNRVLRPDDGTTSLCLNFKPIEEYENLPE</sequence>
<dbReference type="Bgee" id="WBGene00020941">
    <property type="expression patterns" value="Expressed in germ line (C elegans) and 4 other cell types or tissues"/>
</dbReference>
<dbReference type="EMBL" id="BX284605">
    <property type="protein sequence ID" value="CCD69835.1"/>
    <property type="molecule type" value="Genomic_DNA"/>
</dbReference>
<dbReference type="PaxDb" id="6239-W02D7.5"/>
<dbReference type="KEGG" id="cel:CELE_W02D7.5"/>
<dbReference type="AlphaFoldDB" id="O17526"/>
<evidence type="ECO:0000256" key="7">
    <source>
        <dbReference type="ARBA" id="ARBA00051284"/>
    </source>
</evidence>
<comment type="catalytic activity">
    <reaction evidence="5">
        <text>dopamine + (9Z)-octadecenoyl-CoA = N-(9Z-octadecanoyl)-dopamine + CoA + H(+)</text>
        <dbReference type="Rhea" id="RHEA:51380"/>
        <dbReference type="ChEBI" id="CHEBI:15378"/>
        <dbReference type="ChEBI" id="CHEBI:31883"/>
        <dbReference type="ChEBI" id="CHEBI:57287"/>
        <dbReference type="ChEBI" id="CHEBI:57387"/>
        <dbReference type="ChEBI" id="CHEBI:59905"/>
    </reaction>
    <physiologicalReaction direction="left-to-right" evidence="5">
        <dbReference type="Rhea" id="RHEA:51381"/>
    </physiologicalReaction>
</comment>